<protein>
    <submittedName>
        <fullName evidence="1">Uncharacterized protein</fullName>
    </submittedName>
</protein>
<name>I3VT39_THESW</name>
<dbReference type="Proteomes" id="UP000006178">
    <property type="component" value="Chromosome"/>
</dbReference>
<proteinExistence type="predicted"/>
<evidence type="ECO:0000313" key="2">
    <source>
        <dbReference type="Proteomes" id="UP000006178"/>
    </source>
</evidence>
<dbReference type="PATRIC" id="fig|1094508.3.peg.667"/>
<reference evidence="1 2" key="1">
    <citation type="journal article" date="2014" name="Appl. Environ. Microbiol.">
        <title>Profile of Secreted Hydrolases, Associated Proteins, and SlpA in Thermoanaerobacterium saccharolyticum during the Degradation of Hemicellulose.</title>
        <authorList>
            <person name="Currie D.H."/>
            <person name="Guss A.M."/>
            <person name="Herring C.D."/>
            <person name="Giannone R.J."/>
            <person name="Johnson C.M."/>
            <person name="Lankford P.K."/>
            <person name="Brown S.D."/>
            <person name="Hettich R.L."/>
            <person name="Lynd L.R."/>
        </authorList>
    </citation>
    <scope>NUCLEOTIDE SEQUENCE [LARGE SCALE GENOMIC DNA]</scope>
    <source>
        <strain evidence="2">DSM 8691 / JW/SL-YS485</strain>
    </source>
</reference>
<dbReference type="AlphaFoldDB" id="I3VT39"/>
<accession>I3VT39</accession>
<dbReference type="KEGG" id="tsh:Tsac_0660"/>
<sequence>MEAVMPMNGFMELTEDDLQNINAGSALEEVRGTVEKYVFWLTVAYEAGKGFIDGFNSAASHDNNSVPHNLYSGWAYVG</sequence>
<dbReference type="BioCyc" id="TSAC1094508:GLMA-671-MONOMER"/>
<dbReference type="RefSeq" id="WP_014757595.1">
    <property type="nucleotide sequence ID" value="NC_017992.1"/>
</dbReference>
<gene>
    <name evidence="1" type="ordered locus">Tsac_0660</name>
</gene>
<dbReference type="EMBL" id="CP003184">
    <property type="protein sequence ID" value="AFK85684.1"/>
    <property type="molecule type" value="Genomic_DNA"/>
</dbReference>
<organism evidence="1 2">
    <name type="scientific">Thermoanaerobacterium saccharolyticum (strain DSM 8691 / JW/SL-YS485)</name>
    <dbReference type="NCBI Taxonomy" id="1094508"/>
    <lineage>
        <taxon>Bacteria</taxon>
        <taxon>Bacillati</taxon>
        <taxon>Bacillota</taxon>
        <taxon>Clostridia</taxon>
        <taxon>Thermoanaerobacterales</taxon>
        <taxon>Thermoanaerobacteraceae</taxon>
        <taxon>Thermoanaerobacterium</taxon>
    </lineage>
</organism>
<keyword evidence="2" id="KW-1185">Reference proteome</keyword>
<evidence type="ECO:0000313" key="1">
    <source>
        <dbReference type="EMBL" id="AFK85684.1"/>
    </source>
</evidence>